<dbReference type="Pfam" id="PF11716">
    <property type="entry name" value="MDMPI_N"/>
    <property type="match status" value="1"/>
</dbReference>
<evidence type="ECO:0000313" key="2">
    <source>
        <dbReference type="EMBL" id="MFC3689892.1"/>
    </source>
</evidence>
<feature type="domain" description="Mycothiol-dependent maleylpyruvate isomerase metal-binding" evidence="1">
    <location>
        <begin position="8"/>
        <end position="152"/>
    </location>
</feature>
<evidence type="ECO:0000313" key="3">
    <source>
        <dbReference type="Proteomes" id="UP001595685"/>
    </source>
</evidence>
<dbReference type="InterPro" id="IPR024344">
    <property type="entry name" value="MDMPI_metal-binding"/>
</dbReference>
<gene>
    <name evidence="2" type="ORF">ACFOLH_16200</name>
</gene>
<dbReference type="Gene3D" id="1.20.120.450">
    <property type="entry name" value="dinb family like domain"/>
    <property type="match status" value="1"/>
</dbReference>
<organism evidence="2 3">
    <name type="scientific">Aquipuribacter hungaricus</name>
    <dbReference type="NCBI Taxonomy" id="545624"/>
    <lineage>
        <taxon>Bacteria</taxon>
        <taxon>Bacillati</taxon>
        <taxon>Actinomycetota</taxon>
        <taxon>Actinomycetes</taxon>
        <taxon>Micrococcales</taxon>
        <taxon>Intrasporangiaceae</taxon>
        <taxon>Aquipuribacter</taxon>
    </lineage>
</organism>
<dbReference type="InterPro" id="IPR034660">
    <property type="entry name" value="DinB/YfiT-like"/>
</dbReference>
<evidence type="ECO:0000259" key="1">
    <source>
        <dbReference type="Pfam" id="PF11716"/>
    </source>
</evidence>
<protein>
    <submittedName>
        <fullName evidence="2">Maleylpyruvate isomerase N-terminal domain-containing protein</fullName>
    </submittedName>
</protein>
<reference evidence="3" key="1">
    <citation type="journal article" date="2019" name="Int. J. Syst. Evol. Microbiol.">
        <title>The Global Catalogue of Microorganisms (GCM) 10K type strain sequencing project: providing services to taxonomists for standard genome sequencing and annotation.</title>
        <authorList>
            <consortium name="The Broad Institute Genomics Platform"/>
            <consortium name="The Broad Institute Genome Sequencing Center for Infectious Disease"/>
            <person name="Wu L."/>
            <person name="Ma J."/>
        </authorList>
    </citation>
    <scope>NUCLEOTIDE SEQUENCE [LARGE SCALE GENOMIC DNA]</scope>
    <source>
        <strain evidence="3">NCAIM B.02333</strain>
    </source>
</reference>
<name>A0ABV7WLM8_9MICO</name>
<keyword evidence="3" id="KW-1185">Reference proteome</keyword>
<dbReference type="Proteomes" id="UP001595685">
    <property type="component" value="Unassembled WGS sequence"/>
</dbReference>
<proteinExistence type="predicted"/>
<sequence length="219" mass="23311">MDARELLRTAYGDLSGLLLALDDDEAAQPTGCAGWAVLDLAQHLVADVRRGLVALATPADPPATSDAVGYWRSWQQSAEEAADDRWRTRAAASLAGGVGVLAATYRETTDAVLVLAGRVSPGALVRTQGHVLRVDALLSTLVVEACVHHLDLVERIDRPGPRRGPLGEVRRVVTELAGQPLPEDWDDATAARRGTGREALTPADRLALGTVVDRFPVFA</sequence>
<dbReference type="GO" id="GO:0016853">
    <property type="term" value="F:isomerase activity"/>
    <property type="evidence" value="ECO:0007669"/>
    <property type="project" value="UniProtKB-KW"/>
</dbReference>
<dbReference type="RefSeq" id="WP_340293526.1">
    <property type="nucleotide sequence ID" value="NZ_JBBEOI010000111.1"/>
</dbReference>
<keyword evidence="2" id="KW-0413">Isomerase</keyword>
<dbReference type="SUPFAM" id="SSF109854">
    <property type="entry name" value="DinB/YfiT-like putative metalloenzymes"/>
    <property type="match status" value="1"/>
</dbReference>
<accession>A0ABV7WLM8</accession>
<comment type="caution">
    <text evidence="2">The sequence shown here is derived from an EMBL/GenBank/DDBJ whole genome shotgun (WGS) entry which is preliminary data.</text>
</comment>
<dbReference type="EMBL" id="JBHRWW010000013">
    <property type="protein sequence ID" value="MFC3689892.1"/>
    <property type="molecule type" value="Genomic_DNA"/>
</dbReference>